<gene>
    <name evidence="2" type="ordered locus">AS9A_2178</name>
</gene>
<evidence type="ECO:0000256" key="1">
    <source>
        <dbReference type="SAM" id="SignalP"/>
    </source>
</evidence>
<dbReference type="OrthoDB" id="4482592at2"/>
<dbReference type="HOGENOM" id="CLU_1168742_0_0_11"/>
<feature type="chain" id="PRO_5038519592" evidence="1">
    <location>
        <begin position="25"/>
        <end position="237"/>
    </location>
</feature>
<organism evidence="2 3">
    <name type="scientific">Hoyosella subflava (strain DSM 45089 / JCM 17490 / NBRC 109087 / DQS3-9A1)</name>
    <name type="common">Amycolicicoccus subflavus</name>
    <dbReference type="NCBI Taxonomy" id="443218"/>
    <lineage>
        <taxon>Bacteria</taxon>
        <taxon>Bacillati</taxon>
        <taxon>Actinomycetota</taxon>
        <taxon>Actinomycetes</taxon>
        <taxon>Mycobacteriales</taxon>
        <taxon>Hoyosellaceae</taxon>
        <taxon>Hoyosella</taxon>
    </lineage>
</organism>
<keyword evidence="1" id="KW-0732">Signal</keyword>
<dbReference type="KEGG" id="asd:AS9A_2178"/>
<name>F6EQE2_HOYSD</name>
<evidence type="ECO:0000313" key="3">
    <source>
        <dbReference type="Proteomes" id="UP000009235"/>
    </source>
</evidence>
<sequence length="237" mass="24227">MVSTRTFTSVVLAAGAAPALILSAVNGFFPTFTDISDPFGRPSLLSAEIVESAQQLDKLAAVMEPKHERLASDIQALGPMADELTVLAGTSLELSSSAAALTLGASTVRRSAEPLPGVVADVTARGDDAGSTVAELSMAVGSVTTELQEIHNGLAKIHGTLGTLGPKVSGIAVTMAAIQEEASRVKVFGPLLAVIGPPINSLGLPPLGFEAPPLPPLPESWQIPVAELIFDGANNAY</sequence>
<evidence type="ECO:0000313" key="2">
    <source>
        <dbReference type="EMBL" id="AEF40627.1"/>
    </source>
</evidence>
<feature type="signal peptide" evidence="1">
    <location>
        <begin position="1"/>
        <end position="24"/>
    </location>
</feature>
<dbReference type="RefSeq" id="WP_013806976.1">
    <property type="nucleotide sequence ID" value="NC_015564.1"/>
</dbReference>
<dbReference type="AlphaFoldDB" id="F6EQE2"/>
<reference evidence="2 3" key="1">
    <citation type="journal article" date="2011" name="J. Bacteriol.">
        <title>Complete genome sequence of Amycolicicoccus subflavus DQS3-9A1T, an actinomycete isolated from crude oil-polluted soil.</title>
        <authorList>
            <person name="Cai M."/>
            <person name="Chen W.M."/>
            <person name="Nie Y."/>
            <person name="Chi C.Q."/>
            <person name="Wang Y.N."/>
            <person name="Tang Y.Q."/>
            <person name="Li G.Y."/>
            <person name="Wu X.L."/>
        </authorList>
    </citation>
    <scope>NUCLEOTIDE SEQUENCE [LARGE SCALE GENOMIC DNA]</scope>
    <source>
        <strain evidence="3">DSM 45089 / DQS3-9A1</strain>
    </source>
</reference>
<accession>F6EQE2</accession>
<dbReference type="STRING" id="443218.AS9A_2178"/>
<protein>
    <submittedName>
        <fullName evidence="2">Uncharacterized protein</fullName>
    </submittedName>
</protein>
<proteinExistence type="predicted"/>
<dbReference type="Proteomes" id="UP000009235">
    <property type="component" value="Chromosome"/>
</dbReference>
<keyword evidence="3" id="KW-1185">Reference proteome</keyword>
<dbReference type="EMBL" id="CP002786">
    <property type="protein sequence ID" value="AEF40627.1"/>
    <property type="molecule type" value="Genomic_DNA"/>
</dbReference>